<gene>
    <name evidence="2" type="ORF">ERS370000_05493</name>
</gene>
<name>A0AAD2J4V0_ACHAE</name>
<dbReference type="AlphaFoldDB" id="A0AAD2J4V0"/>
<organism evidence="2 3">
    <name type="scientific">Achromobacter aegrifaciens</name>
    <dbReference type="NCBI Taxonomy" id="1287736"/>
    <lineage>
        <taxon>Bacteria</taxon>
        <taxon>Pseudomonadati</taxon>
        <taxon>Pseudomonadota</taxon>
        <taxon>Betaproteobacteria</taxon>
        <taxon>Burkholderiales</taxon>
        <taxon>Alcaligenaceae</taxon>
        <taxon>Achromobacter</taxon>
    </lineage>
</organism>
<reference evidence="2 3" key="1">
    <citation type="submission" date="2015-09" db="EMBL/GenBank/DDBJ databases">
        <authorList>
            <consortium name="Pathogen Informatics"/>
        </authorList>
    </citation>
    <scope>NUCLEOTIDE SEQUENCE [LARGE SCALE GENOMIC DNA]</scope>
    <source>
        <strain evidence="2 3">2789STDY5608625</strain>
    </source>
</reference>
<protein>
    <submittedName>
        <fullName evidence="2">Uncharacterized protein</fullName>
    </submittedName>
</protein>
<accession>A0AAD2J4V0</accession>
<evidence type="ECO:0000313" key="2">
    <source>
        <dbReference type="EMBL" id="CUJ71821.1"/>
    </source>
</evidence>
<feature type="region of interest" description="Disordered" evidence="1">
    <location>
        <begin position="156"/>
        <end position="199"/>
    </location>
</feature>
<proteinExistence type="predicted"/>
<dbReference type="EMBL" id="CYTK01000012">
    <property type="protein sequence ID" value="CUJ71821.1"/>
    <property type="molecule type" value="Genomic_DNA"/>
</dbReference>
<dbReference type="Proteomes" id="UP000044098">
    <property type="component" value="Unassembled WGS sequence"/>
</dbReference>
<evidence type="ECO:0000313" key="3">
    <source>
        <dbReference type="Proteomes" id="UP000044098"/>
    </source>
</evidence>
<sequence>MPVEAAKVWVKRMARTGLIQFVGPRAALYFNVLRYPSSPQDNLLEAVGRLYPDAVVLGAHVLHAYGWVTQIPQIVDVAVTPRRSMAAINGVHLCPRPRAWYREQQDAGAILRYGESPFTLDSLTPAAALQDLRAHGTGEMWIPDPDDLYIPDDVEEGVTRHATGDQSDSSELVELDSEDAGPLGAHEKDNGFFDDDAPA</sequence>
<comment type="caution">
    <text evidence="2">The sequence shown here is derived from an EMBL/GenBank/DDBJ whole genome shotgun (WGS) entry which is preliminary data.</text>
</comment>
<evidence type="ECO:0000256" key="1">
    <source>
        <dbReference type="SAM" id="MobiDB-lite"/>
    </source>
</evidence>